<proteinExistence type="predicted"/>
<name>A0A3B7LV14_9GAMM</name>
<protein>
    <submittedName>
        <fullName evidence="1">Uncharacterized protein</fullName>
    </submittedName>
</protein>
<dbReference type="KEGG" id="achi:CDG60_03945"/>
<dbReference type="EMBL" id="CP032134">
    <property type="protein sequence ID" value="AXY55815.1"/>
    <property type="molecule type" value="Genomic_DNA"/>
</dbReference>
<reference evidence="2" key="1">
    <citation type="submission" date="2018-09" db="EMBL/GenBank/DDBJ databases">
        <title>The complete genome of Acinetobacter sp. strain WCHAc010005.</title>
        <authorList>
            <person name="Hu Y."/>
            <person name="Long H."/>
            <person name="Feng Y."/>
            <person name="Zong Z."/>
        </authorList>
    </citation>
    <scope>NUCLEOTIDE SEQUENCE [LARGE SCALE GENOMIC DNA]</scope>
    <source>
        <strain evidence="2">WCHAc010005</strain>
    </source>
</reference>
<organism evidence="1 2">
    <name type="scientific">Acinetobacter chinensis</name>
    <dbReference type="NCBI Taxonomy" id="2004650"/>
    <lineage>
        <taxon>Bacteria</taxon>
        <taxon>Pseudomonadati</taxon>
        <taxon>Pseudomonadota</taxon>
        <taxon>Gammaproteobacteria</taxon>
        <taxon>Moraxellales</taxon>
        <taxon>Moraxellaceae</taxon>
        <taxon>Acinetobacter</taxon>
    </lineage>
</organism>
<dbReference type="AlphaFoldDB" id="A0A3B7LV14"/>
<sequence>MNKNLIFLICLPSFSFAEQSARLSLNAELYSDPVSVHAFLNDWDTPRLEKGRNAFASGKMKLETQQDHWTMGWVWSYDYQLRFSEDMAKLYYQIKNDQLIDANSDYALELEAQHVDTVGARFGYDWNINPDWKIVTGLTALIGRHYVDGVFQAQGQTGNMPELMDRVKWLNGHLNYSYDEPALKEDELGWDGRTNRGYGYALDLGIKAKLGKNWDITVQAEDIFSYLYWDNAPFTKYSVRYDQNSRPRMDLAGQLSKTQQYTQKLPYKISSEMMYSRDDQPWSLSLTGFSTQYLTLVQMNAFWQYASFKYGVHIEPQTNSLGLSVQHKNFGLKYLTDDLATNDAHRFSTYLYAQYFW</sequence>
<evidence type="ECO:0000313" key="2">
    <source>
        <dbReference type="Proteomes" id="UP000263753"/>
    </source>
</evidence>
<accession>A0A3B7LV14</accession>
<gene>
    <name evidence="1" type="ORF">CDG60_03945</name>
</gene>
<dbReference type="Proteomes" id="UP000263753">
    <property type="component" value="Chromosome"/>
</dbReference>
<evidence type="ECO:0000313" key="1">
    <source>
        <dbReference type="EMBL" id="AXY55815.1"/>
    </source>
</evidence>